<dbReference type="RefSeq" id="WP_013724918.1">
    <property type="nucleotide sequence ID" value="NZ_LGVO01000064.1"/>
</dbReference>
<organism evidence="5 6">
    <name type="scientific">Clostridium botulinum</name>
    <dbReference type="NCBI Taxonomy" id="1491"/>
    <lineage>
        <taxon>Bacteria</taxon>
        <taxon>Bacillati</taxon>
        <taxon>Bacillota</taxon>
        <taxon>Clostridia</taxon>
        <taxon>Eubacteriales</taxon>
        <taxon>Clostridiaceae</taxon>
        <taxon>Clostridium</taxon>
    </lineage>
</organism>
<reference evidence="5 6" key="1">
    <citation type="submission" date="2015-07" db="EMBL/GenBank/DDBJ databases">
        <title>Draft genome sequences of 17 French Clostridium botulinum group III.</title>
        <authorList>
            <person name="Woudstra C."/>
            <person name="Le Marechal C."/>
            <person name="Souillard R."/>
            <person name="Bayon-Auboyer M.-H."/>
            <person name="Dessouter D."/>
            <person name="Fach P."/>
        </authorList>
    </citation>
    <scope>NUCLEOTIDE SEQUENCE [LARGE SCALE GENOMIC DNA]</scope>
    <source>
        <strain evidence="5 6">12LNRI-CD</strain>
    </source>
</reference>
<feature type="chain" id="PRO_5040267111" evidence="3">
    <location>
        <begin position="26"/>
        <end position="244"/>
    </location>
</feature>
<dbReference type="OrthoDB" id="1914263at2"/>
<evidence type="ECO:0000256" key="2">
    <source>
        <dbReference type="SAM" id="MobiDB-lite"/>
    </source>
</evidence>
<dbReference type="AlphaFoldDB" id="A0A9Q1UZD8"/>
<dbReference type="GO" id="GO:0016787">
    <property type="term" value="F:hydrolase activity"/>
    <property type="evidence" value="ECO:0007669"/>
    <property type="project" value="UniProtKB-KW"/>
</dbReference>
<keyword evidence="1 3" id="KW-0732">Signal</keyword>
<comment type="caution">
    <text evidence="5">The sequence shown here is derived from an EMBL/GenBank/DDBJ whole genome shotgun (WGS) entry which is preliminary data.</text>
</comment>
<feature type="domain" description="SbsA Ig-like" evidence="4">
    <location>
        <begin position="39"/>
        <end position="128"/>
    </location>
</feature>
<feature type="region of interest" description="Disordered" evidence="2">
    <location>
        <begin position="117"/>
        <end position="158"/>
    </location>
</feature>
<dbReference type="Pfam" id="PF13205">
    <property type="entry name" value="Big_5"/>
    <property type="match status" value="1"/>
</dbReference>
<evidence type="ECO:0000313" key="6">
    <source>
        <dbReference type="Proteomes" id="UP000037540"/>
    </source>
</evidence>
<feature type="compositionally biased region" description="Basic and acidic residues" evidence="2">
    <location>
        <begin position="117"/>
        <end position="133"/>
    </location>
</feature>
<evidence type="ECO:0000256" key="1">
    <source>
        <dbReference type="ARBA" id="ARBA00022729"/>
    </source>
</evidence>
<feature type="signal peptide" evidence="3">
    <location>
        <begin position="1"/>
        <end position="25"/>
    </location>
</feature>
<feature type="compositionally biased region" description="Low complexity" evidence="2">
    <location>
        <begin position="134"/>
        <end position="153"/>
    </location>
</feature>
<dbReference type="InterPro" id="IPR014755">
    <property type="entry name" value="Cu-Rt/internalin_Ig-like"/>
</dbReference>
<sequence length="244" mass="27040">MKLKNKFIIMGTIAFGLVGSTKAFAIDNSSIRQIIEPKNAVSVDKVWKINFSKQLNKDSVTKNSIKVLNKNGQTIEMNFKIAFDEKSVEITPLKDKYKKGETYSIIIAKDLKDKNNKPLKQETRMKFTIEKETSNGSSSSGGSSSSSSASSGSQVKVSPAVKSAREGLLRIKPIVKSKGQKDLVDYLVNTLDKRISNNDYKVNSEEVKKKYKSLPLAEQESFKNVICATFTIGELMDIRDALGV</sequence>
<name>A0A9Q1UZD8_CLOBO</name>
<keyword evidence="5" id="KW-0378">Hydrolase</keyword>
<accession>A0A9Q1UZD8</accession>
<evidence type="ECO:0000313" key="5">
    <source>
        <dbReference type="EMBL" id="KOA89479.1"/>
    </source>
</evidence>
<dbReference type="Proteomes" id="UP000037540">
    <property type="component" value="Unassembled WGS sequence"/>
</dbReference>
<gene>
    <name evidence="5" type="ORF">ADU74_04360</name>
</gene>
<proteinExistence type="predicted"/>
<dbReference type="Gene3D" id="2.60.40.1220">
    <property type="match status" value="1"/>
</dbReference>
<protein>
    <submittedName>
        <fullName evidence="5">Cell wall hydrolase</fullName>
    </submittedName>
</protein>
<evidence type="ECO:0000259" key="4">
    <source>
        <dbReference type="Pfam" id="PF13205"/>
    </source>
</evidence>
<dbReference type="EMBL" id="LGVR01000017">
    <property type="protein sequence ID" value="KOA89479.1"/>
    <property type="molecule type" value="Genomic_DNA"/>
</dbReference>
<evidence type="ECO:0000256" key="3">
    <source>
        <dbReference type="SAM" id="SignalP"/>
    </source>
</evidence>
<dbReference type="InterPro" id="IPR032812">
    <property type="entry name" value="SbsA_Ig"/>
</dbReference>